<organism evidence="2 3">
    <name type="scientific">[Myrmecia] bisecta</name>
    <dbReference type="NCBI Taxonomy" id="41462"/>
    <lineage>
        <taxon>Eukaryota</taxon>
        <taxon>Viridiplantae</taxon>
        <taxon>Chlorophyta</taxon>
        <taxon>core chlorophytes</taxon>
        <taxon>Trebouxiophyceae</taxon>
        <taxon>Trebouxiales</taxon>
        <taxon>Trebouxiaceae</taxon>
        <taxon>Myrmecia</taxon>
    </lineage>
</organism>
<dbReference type="InterPro" id="IPR024741">
    <property type="entry name" value="Condensin2_G2"/>
</dbReference>
<dbReference type="PANTHER" id="PTHR16199:SF4">
    <property type="entry name" value="CONDENSIN-2 COMPLEX SUBUNIT G2"/>
    <property type="match status" value="1"/>
</dbReference>
<dbReference type="GO" id="GO:0000070">
    <property type="term" value="P:mitotic sister chromatid segregation"/>
    <property type="evidence" value="ECO:0007669"/>
    <property type="project" value="TreeGrafter"/>
</dbReference>
<reference evidence="2 3" key="1">
    <citation type="journal article" date="2024" name="Nat. Commun.">
        <title>Phylogenomics reveals the evolutionary origins of lichenization in chlorophyte algae.</title>
        <authorList>
            <person name="Puginier C."/>
            <person name="Libourel C."/>
            <person name="Otte J."/>
            <person name="Skaloud P."/>
            <person name="Haon M."/>
            <person name="Grisel S."/>
            <person name="Petersen M."/>
            <person name="Berrin J.G."/>
            <person name="Delaux P.M."/>
            <person name="Dal Grande F."/>
            <person name="Keller J."/>
        </authorList>
    </citation>
    <scope>NUCLEOTIDE SEQUENCE [LARGE SCALE GENOMIC DNA]</scope>
    <source>
        <strain evidence="2 3">SAG 2043</strain>
    </source>
</reference>
<dbReference type="Pfam" id="PF12422">
    <property type="entry name" value="Condensin2nSMC"/>
    <property type="match status" value="1"/>
</dbReference>
<dbReference type="GO" id="GO:0005634">
    <property type="term" value="C:nucleus"/>
    <property type="evidence" value="ECO:0007669"/>
    <property type="project" value="InterPro"/>
</dbReference>
<accession>A0AAW1R9S3</accession>
<dbReference type="InterPro" id="IPR016024">
    <property type="entry name" value="ARM-type_fold"/>
</dbReference>
<keyword evidence="3" id="KW-1185">Reference proteome</keyword>
<evidence type="ECO:0000313" key="2">
    <source>
        <dbReference type="EMBL" id="KAK9830117.1"/>
    </source>
</evidence>
<gene>
    <name evidence="2" type="ORF">WJX72_009857</name>
</gene>
<sequence>MKLSEQHEGLLAALDEESPARLLEFLKLCHSRANNHVDLAELLQSLPKRLRPRLCSGISSQVMKGLAALHENGPAEEAEQTEEEEWQLAANRAGAPGKEGMVAQTLPYLLVRALSTGKAADVKRCHAIRTALPLLDFDDPSIADLKRLLLRATFSPAFLRPSEGRRFLSFLFTLQPQLVRELTAIVRNQIPSGRKSVLDAYREIVYRAWRDATGACAYEMEHNLIQGLMQAAIVASTPAMNSALRRVLDGLHSQKQHGPVDAMLLRLYEPIIFRAMAAANPAVRRNALLLLIDAFPLQDPDAANEETDELLSRQFSILGSSLGDEAPAVRVAAVLGLCQLLNVYWELVPAATIASFLQRLAGELAFDTAFAGVRAAVAEGLTLLVENPLAQPVLKKLLPHLGPLLQDPALKVRVAFADLLLAIMSVRALHFVDIVALDTLLDVMATDAPPVSERIQRLLLPSYFPDVEEGPARVAALLRTCPEAGKAFCQFLVGRYQPQEGDVRALAKGSGVPMENIVELAVALRDHLLASIPTAHAAPVHAKRGKPTKRTKRKKGKAAAAAEQHEETTEEQEQAEVGGGKPFRHPGYVLV</sequence>
<dbReference type="Gene3D" id="1.25.10.10">
    <property type="entry name" value="Leucine-rich Repeat Variant"/>
    <property type="match status" value="1"/>
</dbReference>
<dbReference type="InterPro" id="IPR011989">
    <property type="entry name" value="ARM-like"/>
</dbReference>
<evidence type="ECO:0000256" key="1">
    <source>
        <dbReference type="SAM" id="MobiDB-lite"/>
    </source>
</evidence>
<evidence type="ECO:0000313" key="3">
    <source>
        <dbReference type="Proteomes" id="UP001489004"/>
    </source>
</evidence>
<dbReference type="GO" id="GO:0000796">
    <property type="term" value="C:condensin complex"/>
    <property type="evidence" value="ECO:0007669"/>
    <property type="project" value="TreeGrafter"/>
</dbReference>
<name>A0AAW1R9S3_9CHLO</name>
<feature type="compositionally biased region" description="Basic residues" evidence="1">
    <location>
        <begin position="541"/>
        <end position="557"/>
    </location>
</feature>
<proteinExistence type="predicted"/>
<feature type="region of interest" description="Disordered" evidence="1">
    <location>
        <begin position="538"/>
        <end position="591"/>
    </location>
</feature>
<dbReference type="SUPFAM" id="SSF48371">
    <property type="entry name" value="ARM repeat"/>
    <property type="match status" value="1"/>
</dbReference>
<dbReference type="EMBL" id="JALJOR010000001">
    <property type="protein sequence ID" value="KAK9830117.1"/>
    <property type="molecule type" value="Genomic_DNA"/>
</dbReference>
<dbReference type="PANTHER" id="PTHR16199">
    <property type="entry name" value="CONDENSIN-2 COMPLEX SUBUNIT G2"/>
    <property type="match status" value="1"/>
</dbReference>
<dbReference type="AlphaFoldDB" id="A0AAW1R9S3"/>
<comment type="caution">
    <text evidence="2">The sequence shown here is derived from an EMBL/GenBank/DDBJ whole genome shotgun (WGS) entry which is preliminary data.</text>
</comment>
<protein>
    <submittedName>
        <fullName evidence="2">Uncharacterized protein</fullName>
    </submittedName>
</protein>
<dbReference type="Proteomes" id="UP001489004">
    <property type="component" value="Unassembled WGS sequence"/>
</dbReference>